<proteinExistence type="inferred from homology"/>
<dbReference type="NCBIfam" id="NF005559">
    <property type="entry name" value="PRK07231.1"/>
    <property type="match status" value="1"/>
</dbReference>
<dbReference type="Pfam" id="PF13561">
    <property type="entry name" value="adh_short_C2"/>
    <property type="match status" value="1"/>
</dbReference>
<evidence type="ECO:0000256" key="1">
    <source>
        <dbReference type="ARBA" id="ARBA00006484"/>
    </source>
</evidence>
<dbReference type="PROSITE" id="PS00061">
    <property type="entry name" value="ADH_SHORT"/>
    <property type="match status" value="1"/>
</dbReference>
<keyword evidence="4" id="KW-1185">Reference proteome</keyword>
<keyword evidence="2" id="KW-0560">Oxidoreductase</keyword>
<evidence type="ECO:0000256" key="2">
    <source>
        <dbReference type="ARBA" id="ARBA00023002"/>
    </source>
</evidence>
<dbReference type="InterPro" id="IPR020904">
    <property type="entry name" value="Sc_DH/Rdtase_CS"/>
</dbReference>
<dbReference type="InterPro" id="IPR036291">
    <property type="entry name" value="NAD(P)-bd_dom_sf"/>
</dbReference>
<name>A0ABR5PEW2_9LACO</name>
<dbReference type="SUPFAM" id="SSF51735">
    <property type="entry name" value="NAD(P)-binding Rossmann-fold domains"/>
    <property type="match status" value="1"/>
</dbReference>
<dbReference type="Gene3D" id="3.40.50.720">
    <property type="entry name" value="NAD(P)-binding Rossmann-like Domain"/>
    <property type="match status" value="1"/>
</dbReference>
<dbReference type="InterPro" id="IPR002347">
    <property type="entry name" value="SDR_fam"/>
</dbReference>
<dbReference type="PRINTS" id="PR00080">
    <property type="entry name" value="SDRFAMILY"/>
</dbReference>
<evidence type="ECO:0000313" key="3">
    <source>
        <dbReference type="EMBL" id="KRL17617.1"/>
    </source>
</evidence>
<dbReference type="InterPro" id="IPR051122">
    <property type="entry name" value="SDR_DHRS6-like"/>
</dbReference>
<dbReference type="PANTHER" id="PTHR43477">
    <property type="entry name" value="DIHYDROANTICAPSIN 7-DEHYDROGENASE"/>
    <property type="match status" value="1"/>
</dbReference>
<reference evidence="3 4" key="1">
    <citation type="journal article" date="2015" name="Genome Announc.">
        <title>Expanding the biotechnology potential of lactobacilli through comparative genomics of 213 strains and associated genera.</title>
        <authorList>
            <person name="Sun Z."/>
            <person name="Harris H.M."/>
            <person name="McCann A."/>
            <person name="Guo C."/>
            <person name="Argimon S."/>
            <person name="Zhang W."/>
            <person name="Yang X."/>
            <person name="Jeffery I.B."/>
            <person name="Cooney J.C."/>
            <person name="Kagawa T.F."/>
            <person name="Liu W."/>
            <person name="Song Y."/>
            <person name="Salvetti E."/>
            <person name="Wrobel A."/>
            <person name="Rasinkangas P."/>
            <person name="Parkhill J."/>
            <person name="Rea M.C."/>
            <person name="O'Sullivan O."/>
            <person name="Ritari J."/>
            <person name="Douillard F.P."/>
            <person name="Paul Ross R."/>
            <person name="Yang R."/>
            <person name="Briner A.E."/>
            <person name="Felis G.E."/>
            <person name="de Vos W.M."/>
            <person name="Barrangou R."/>
            <person name="Klaenhammer T.R."/>
            <person name="Caufield P.W."/>
            <person name="Cui Y."/>
            <person name="Zhang H."/>
            <person name="O'Toole P.W."/>
        </authorList>
    </citation>
    <scope>NUCLEOTIDE SEQUENCE [LARGE SCALE GENOMIC DNA]</scope>
    <source>
        <strain evidence="3 4">DSM 19907</strain>
    </source>
</reference>
<accession>A0ABR5PEW2</accession>
<dbReference type="Proteomes" id="UP000051977">
    <property type="component" value="Unassembled WGS sequence"/>
</dbReference>
<sequence>MMADLTNKVALITGAASGMGKAFAKNFVDHGAKVILTDVNEENGHQVQKELGDHAVFFKQDVSSIDDWKRVVQDGEAKFGPINTLVNNAGIGIMKSIEDITPAEYDKVIHINQYSVFYGMKYVLPSMKKADAGSIVNISSIGGLVAMPISIAYGASKFAVRGMTKDAAIDLVKYNIRVNSVHPGVVETPILKDIPDEQNEASLKEIPMHRFGKPAELATIVNYLASDEASYVTGQEFTADGGYTMK</sequence>
<gene>
    <name evidence="3" type="ORF">FD12_GL001749</name>
</gene>
<organism evidence="3 4">
    <name type="scientific">Lentilactobacillus rapi DSM 19907 = JCM 15042</name>
    <dbReference type="NCBI Taxonomy" id="1423795"/>
    <lineage>
        <taxon>Bacteria</taxon>
        <taxon>Bacillati</taxon>
        <taxon>Bacillota</taxon>
        <taxon>Bacilli</taxon>
        <taxon>Lactobacillales</taxon>
        <taxon>Lactobacillaceae</taxon>
        <taxon>Lentilactobacillus</taxon>
    </lineage>
</organism>
<protein>
    <submittedName>
        <fullName evidence="3">3-alpha-(Or 20-beta)-hydroxysteroid dehydrogenase</fullName>
    </submittedName>
</protein>
<dbReference type="EMBL" id="AZEI01000022">
    <property type="protein sequence ID" value="KRL17617.1"/>
    <property type="molecule type" value="Genomic_DNA"/>
</dbReference>
<evidence type="ECO:0000313" key="4">
    <source>
        <dbReference type="Proteomes" id="UP000051977"/>
    </source>
</evidence>
<dbReference type="PANTHER" id="PTHR43477:SF1">
    <property type="entry name" value="DIHYDROANTICAPSIN 7-DEHYDROGENASE"/>
    <property type="match status" value="1"/>
</dbReference>
<comment type="similarity">
    <text evidence="1">Belongs to the short-chain dehydrogenases/reductases (SDR) family.</text>
</comment>
<comment type="caution">
    <text evidence="3">The sequence shown here is derived from an EMBL/GenBank/DDBJ whole genome shotgun (WGS) entry which is preliminary data.</text>
</comment>
<dbReference type="PRINTS" id="PR00081">
    <property type="entry name" value="GDHRDH"/>
</dbReference>